<proteinExistence type="predicted"/>
<dbReference type="Proteomes" id="UP000736335">
    <property type="component" value="Unassembled WGS sequence"/>
</dbReference>
<protein>
    <submittedName>
        <fullName evidence="1">Uncharacterized protein</fullName>
    </submittedName>
</protein>
<sequence length="72" mass="8422">MINMRTELELLNILCEDYREAYFRLMKIVGMGLFDVIGDPLNQKEGRKETEDVNRLNRLGRLAEAASRYKIS</sequence>
<reference evidence="1" key="2">
    <citation type="submission" date="2020-11" db="EMBL/GenBank/DDBJ databases">
        <authorList>
            <consortium name="DOE Joint Genome Institute"/>
            <person name="Kuo A."/>
            <person name="Miyauchi S."/>
            <person name="Kiss E."/>
            <person name="Drula E."/>
            <person name="Kohler A."/>
            <person name="Sanchez-Garcia M."/>
            <person name="Andreopoulos B."/>
            <person name="Barry K.W."/>
            <person name="Bonito G."/>
            <person name="Buee M."/>
            <person name="Carver A."/>
            <person name="Chen C."/>
            <person name="Cichocki N."/>
            <person name="Clum A."/>
            <person name="Culley D."/>
            <person name="Crous P.W."/>
            <person name="Fauchery L."/>
            <person name="Girlanda M."/>
            <person name="Hayes R."/>
            <person name="Keri Z."/>
            <person name="Labutti K."/>
            <person name="Lipzen A."/>
            <person name="Lombard V."/>
            <person name="Magnuson J."/>
            <person name="Maillard F."/>
            <person name="Morin E."/>
            <person name="Murat C."/>
            <person name="Nolan M."/>
            <person name="Ohm R."/>
            <person name="Pangilinan J."/>
            <person name="Pereira M."/>
            <person name="Perotto S."/>
            <person name="Peter M."/>
            <person name="Riley R."/>
            <person name="Sitrit Y."/>
            <person name="Stielow B."/>
            <person name="Szollosi G."/>
            <person name="Zifcakova L."/>
            <person name="Stursova M."/>
            <person name="Spatafora J.W."/>
            <person name="Tedersoo L."/>
            <person name="Vaario L.-M."/>
            <person name="Yamada A."/>
            <person name="Yan M."/>
            <person name="Wang P."/>
            <person name="Xu J."/>
            <person name="Bruns T."/>
            <person name="Baldrian P."/>
            <person name="Vilgalys R."/>
            <person name="Henrissat B."/>
            <person name="Grigoriev I.V."/>
            <person name="Hibbett D."/>
            <person name="Nagy L.G."/>
            <person name="Martin F.M."/>
        </authorList>
    </citation>
    <scope>NUCLEOTIDE SEQUENCE</scope>
    <source>
        <strain evidence="1">UH-Tt-Lm1</strain>
    </source>
</reference>
<keyword evidence="2" id="KW-1185">Reference proteome</keyword>
<organism evidence="1 2">
    <name type="scientific">Thelephora terrestris</name>
    <dbReference type="NCBI Taxonomy" id="56493"/>
    <lineage>
        <taxon>Eukaryota</taxon>
        <taxon>Fungi</taxon>
        <taxon>Dikarya</taxon>
        <taxon>Basidiomycota</taxon>
        <taxon>Agaricomycotina</taxon>
        <taxon>Agaricomycetes</taxon>
        <taxon>Thelephorales</taxon>
        <taxon>Thelephoraceae</taxon>
        <taxon>Thelephora</taxon>
    </lineage>
</organism>
<comment type="caution">
    <text evidence="1">The sequence shown here is derived from an EMBL/GenBank/DDBJ whole genome shotgun (WGS) entry which is preliminary data.</text>
</comment>
<evidence type="ECO:0000313" key="1">
    <source>
        <dbReference type="EMBL" id="KAF9791085.1"/>
    </source>
</evidence>
<dbReference type="AlphaFoldDB" id="A0A9P6HR99"/>
<reference evidence="1" key="1">
    <citation type="journal article" date="2020" name="Nat. Commun.">
        <title>Large-scale genome sequencing of mycorrhizal fungi provides insights into the early evolution of symbiotic traits.</title>
        <authorList>
            <person name="Miyauchi S."/>
            <person name="Kiss E."/>
            <person name="Kuo A."/>
            <person name="Drula E."/>
            <person name="Kohler A."/>
            <person name="Sanchez-Garcia M."/>
            <person name="Morin E."/>
            <person name="Andreopoulos B."/>
            <person name="Barry K.W."/>
            <person name="Bonito G."/>
            <person name="Buee M."/>
            <person name="Carver A."/>
            <person name="Chen C."/>
            <person name="Cichocki N."/>
            <person name="Clum A."/>
            <person name="Culley D."/>
            <person name="Crous P.W."/>
            <person name="Fauchery L."/>
            <person name="Girlanda M."/>
            <person name="Hayes R.D."/>
            <person name="Keri Z."/>
            <person name="LaButti K."/>
            <person name="Lipzen A."/>
            <person name="Lombard V."/>
            <person name="Magnuson J."/>
            <person name="Maillard F."/>
            <person name="Murat C."/>
            <person name="Nolan M."/>
            <person name="Ohm R.A."/>
            <person name="Pangilinan J."/>
            <person name="Pereira M.F."/>
            <person name="Perotto S."/>
            <person name="Peter M."/>
            <person name="Pfister S."/>
            <person name="Riley R."/>
            <person name="Sitrit Y."/>
            <person name="Stielow J.B."/>
            <person name="Szollosi G."/>
            <person name="Zifcakova L."/>
            <person name="Stursova M."/>
            <person name="Spatafora J.W."/>
            <person name="Tedersoo L."/>
            <person name="Vaario L.M."/>
            <person name="Yamada A."/>
            <person name="Yan M."/>
            <person name="Wang P."/>
            <person name="Xu J."/>
            <person name="Bruns T."/>
            <person name="Baldrian P."/>
            <person name="Vilgalys R."/>
            <person name="Dunand C."/>
            <person name="Henrissat B."/>
            <person name="Grigoriev I.V."/>
            <person name="Hibbett D."/>
            <person name="Nagy L.G."/>
            <person name="Martin F.M."/>
        </authorList>
    </citation>
    <scope>NUCLEOTIDE SEQUENCE</scope>
    <source>
        <strain evidence="1">UH-Tt-Lm1</strain>
    </source>
</reference>
<name>A0A9P6HR99_9AGAM</name>
<accession>A0A9P6HR99</accession>
<dbReference type="EMBL" id="WIUZ02000002">
    <property type="protein sequence ID" value="KAF9791085.1"/>
    <property type="molecule type" value="Genomic_DNA"/>
</dbReference>
<gene>
    <name evidence="1" type="ORF">BJ322DRAFT_1104745</name>
</gene>
<evidence type="ECO:0000313" key="2">
    <source>
        <dbReference type="Proteomes" id="UP000736335"/>
    </source>
</evidence>